<protein>
    <recommendedName>
        <fullName evidence="12">Imidazole glycerol phosphate synthase subunit HisH</fullName>
        <ecNumber evidence="12">4.3.2.10</ecNumber>
    </recommendedName>
    <alternativeName>
        <fullName evidence="12">IGP synthase glutaminase subunit</fullName>
        <ecNumber evidence="12">3.5.1.2</ecNumber>
    </alternativeName>
    <alternativeName>
        <fullName evidence="12">IGP synthase subunit HisH</fullName>
    </alternativeName>
    <alternativeName>
        <fullName evidence="12">ImGP synthase subunit HisH</fullName>
        <shortName evidence="12">IGPS subunit HisH</shortName>
    </alternativeName>
</protein>
<dbReference type="GO" id="GO:0000105">
    <property type="term" value="P:L-histidine biosynthetic process"/>
    <property type="evidence" value="ECO:0007669"/>
    <property type="project" value="UniProtKB-UniRule"/>
</dbReference>
<dbReference type="GO" id="GO:0005737">
    <property type="term" value="C:cytoplasm"/>
    <property type="evidence" value="ECO:0007669"/>
    <property type="project" value="UniProtKB-SubCell"/>
</dbReference>
<dbReference type="EMBL" id="JAGGJB010000001">
    <property type="protein sequence ID" value="MDN7123412.1"/>
    <property type="molecule type" value="Genomic_DNA"/>
</dbReference>
<keyword evidence="5 12" id="KW-0028">Amino-acid biosynthesis</keyword>
<organism evidence="15 16">
    <name type="scientific">Pseudidiomarina terrestris</name>
    <dbReference type="NCBI Taxonomy" id="2820060"/>
    <lineage>
        <taxon>Bacteria</taxon>
        <taxon>Pseudomonadati</taxon>
        <taxon>Pseudomonadota</taxon>
        <taxon>Gammaproteobacteria</taxon>
        <taxon>Alteromonadales</taxon>
        <taxon>Idiomarinaceae</taxon>
        <taxon>Pseudidiomarina</taxon>
    </lineage>
</organism>
<dbReference type="HAMAP" id="MF_00278">
    <property type="entry name" value="HisH"/>
    <property type="match status" value="1"/>
</dbReference>
<dbReference type="FunFam" id="3.40.50.880:FF:000009">
    <property type="entry name" value="Imidazole glycerol phosphate synthase subunit HisH"/>
    <property type="match status" value="1"/>
</dbReference>
<dbReference type="CDD" id="cd01748">
    <property type="entry name" value="GATase1_IGP_Synthase"/>
    <property type="match status" value="1"/>
</dbReference>
<comment type="catalytic activity">
    <reaction evidence="10 12">
        <text>5-[(5-phospho-1-deoxy-D-ribulos-1-ylimino)methylamino]-1-(5-phospho-beta-D-ribosyl)imidazole-4-carboxamide + L-glutamine = D-erythro-1-(imidazol-4-yl)glycerol 3-phosphate + 5-amino-1-(5-phospho-beta-D-ribosyl)imidazole-4-carboxamide + L-glutamate + H(+)</text>
        <dbReference type="Rhea" id="RHEA:24793"/>
        <dbReference type="ChEBI" id="CHEBI:15378"/>
        <dbReference type="ChEBI" id="CHEBI:29985"/>
        <dbReference type="ChEBI" id="CHEBI:58278"/>
        <dbReference type="ChEBI" id="CHEBI:58359"/>
        <dbReference type="ChEBI" id="CHEBI:58475"/>
        <dbReference type="ChEBI" id="CHEBI:58525"/>
        <dbReference type="EC" id="4.3.2.10"/>
    </reaction>
</comment>
<dbReference type="Pfam" id="PF00117">
    <property type="entry name" value="GATase"/>
    <property type="match status" value="1"/>
</dbReference>
<comment type="subcellular location">
    <subcellularLocation>
        <location evidence="1 12">Cytoplasm</location>
    </subcellularLocation>
</comment>
<dbReference type="EC" id="4.3.2.10" evidence="12"/>
<dbReference type="InterPro" id="IPR017926">
    <property type="entry name" value="GATASE"/>
</dbReference>
<keyword evidence="7 12" id="KW-0315">Glutamine amidotransferase</keyword>
<evidence type="ECO:0000259" key="14">
    <source>
        <dbReference type="Pfam" id="PF00117"/>
    </source>
</evidence>
<proteinExistence type="inferred from homology"/>
<evidence type="ECO:0000256" key="8">
    <source>
        <dbReference type="ARBA" id="ARBA00023102"/>
    </source>
</evidence>
<dbReference type="PIRSF" id="PIRSF000495">
    <property type="entry name" value="Amidotransf_hisH"/>
    <property type="match status" value="1"/>
</dbReference>
<evidence type="ECO:0000256" key="5">
    <source>
        <dbReference type="ARBA" id="ARBA00022605"/>
    </source>
</evidence>
<evidence type="ECO:0000256" key="1">
    <source>
        <dbReference type="ARBA" id="ARBA00004496"/>
    </source>
</evidence>
<name>A0AAW7QTC5_9GAMM</name>
<evidence type="ECO:0000256" key="2">
    <source>
        <dbReference type="ARBA" id="ARBA00005091"/>
    </source>
</evidence>
<dbReference type="Proteomes" id="UP001169492">
    <property type="component" value="Unassembled WGS sequence"/>
</dbReference>
<comment type="function">
    <text evidence="12">IGPS catalyzes the conversion of PRFAR and glutamine to IGP, AICAR and glutamate. The HisH subunit catalyzes the hydrolysis of glutamine to glutamate and ammonia as part of the synthesis of IGP and AICAR. The resulting ammonia molecule is channeled to the active site of HisF.</text>
</comment>
<feature type="domain" description="Glutamine amidotransferase" evidence="14">
    <location>
        <begin position="38"/>
        <end position="198"/>
    </location>
</feature>
<dbReference type="EC" id="3.5.1.2" evidence="12"/>
<dbReference type="InterPro" id="IPR010139">
    <property type="entry name" value="Imidazole-glycPsynth_HisH"/>
</dbReference>
<evidence type="ECO:0000256" key="7">
    <source>
        <dbReference type="ARBA" id="ARBA00022962"/>
    </source>
</evidence>
<keyword evidence="8 12" id="KW-0368">Histidine biosynthesis</keyword>
<evidence type="ECO:0000256" key="13">
    <source>
        <dbReference type="PIRSR" id="PIRSR000495-1"/>
    </source>
</evidence>
<dbReference type="InterPro" id="IPR029062">
    <property type="entry name" value="Class_I_gatase-like"/>
</dbReference>
<dbReference type="PANTHER" id="PTHR42701">
    <property type="entry name" value="IMIDAZOLE GLYCEROL PHOSPHATE SYNTHASE SUBUNIT HISH"/>
    <property type="match status" value="1"/>
</dbReference>
<comment type="pathway">
    <text evidence="2 12">Amino-acid biosynthesis; L-histidine biosynthesis; L-histidine from 5-phospho-alpha-D-ribose 1-diphosphate: step 5/9.</text>
</comment>
<sequence length="207" mass="22239">MNLVIVDTSCANLSSVKFAFERLGVNPVISADASVIRSADRVILPGVGTAKAAMRNLHQLGLVDTLRQLQQPVLGICLGMQLLTESSAEGNVDCLGVIPTRTKAMQQGQESPQFPLPHMGWNTVVASTDNPLLKGLDSSAYCYFVHSFAVATDAYTLATTQYGNTRFASMIGHGNFFGAQFHPERSGKVGATILKNFMELTDADSRT</sequence>
<dbReference type="PANTHER" id="PTHR42701:SF1">
    <property type="entry name" value="IMIDAZOLE GLYCEROL PHOSPHATE SYNTHASE SUBUNIT HISH"/>
    <property type="match status" value="1"/>
</dbReference>
<feature type="active site" description="Nucleophile" evidence="12 13">
    <location>
        <position position="77"/>
    </location>
</feature>
<dbReference type="NCBIfam" id="TIGR01855">
    <property type="entry name" value="IMP_synth_hisH"/>
    <property type="match status" value="1"/>
</dbReference>
<dbReference type="AlphaFoldDB" id="A0AAW7QTC5"/>
<evidence type="ECO:0000256" key="6">
    <source>
        <dbReference type="ARBA" id="ARBA00022801"/>
    </source>
</evidence>
<evidence type="ECO:0000313" key="16">
    <source>
        <dbReference type="Proteomes" id="UP001169492"/>
    </source>
</evidence>
<evidence type="ECO:0000256" key="9">
    <source>
        <dbReference type="ARBA" id="ARBA00023239"/>
    </source>
</evidence>
<evidence type="ECO:0000256" key="4">
    <source>
        <dbReference type="ARBA" id="ARBA00022490"/>
    </source>
</evidence>
<comment type="caution">
    <text evidence="15">The sequence shown here is derived from an EMBL/GenBank/DDBJ whole genome shotgun (WGS) entry which is preliminary data.</text>
</comment>
<reference evidence="15 16" key="1">
    <citation type="submission" date="2021-03" db="EMBL/GenBank/DDBJ databases">
        <title>Pseudidiomarina terrestris, a new bacterium isolated from saline soil.</title>
        <authorList>
            <person name="Galisteo C."/>
            <person name="De La Haba R."/>
            <person name="Sanchez-Porro C."/>
            <person name="Ventosa A."/>
        </authorList>
    </citation>
    <scope>NUCLEOTIDE SEQUENCE [LARGE SCALE GENOMIC DNA]</scope>
    <source>
        <strain evidence="15 16">1APP75-32.1</strain>
    </source>
</reference>
<accession>A0AAW7QTC5</accession>
<dbReference type="GO" id="GO:0004359">
    <property type="term" value="F:glutaminase activity"/>
    <property type="evidence" value="ECO:0007669"/>
    <property type="project" value="UniProtKB-EC"/>
</dbReference>
<dbReference type="Gene3D" id="3.40.50.880">
    <property type="match status" value="1"/>
</dbReference>
<gene>
    <name evidence="12 15" type="primary">hisH</name>
    <name evidence="15" type="ORF">J6I90_00785</name>
</gene>
<dbReference type="GO" id="GO:0016829">
    <property type="term" value="F:lyase activity"/>
    <property type="evidence" value="ECO:0007669"/>
    <property type="project" value="UniProtKB-KW"/>
</dbReference>
<keyword evidence="4 12" id="KW-0963">Cytoplasm</keyword>
<feature type="active site" evidence="12 13">
    <location>
        <position position="182"/>
    </location>
</feature>
<comment type="catalytic activity">
    <reaction evidence="11 12">
        <text>L-glutamine + H2O = L-glutamate + NH4(+)</text>
        <dbReference type="Rhea" id="RHEA:15889"/>
        <dbReference type="ChEBI" id="CHEBI:15377"/>
        <dbReference type="ChEBI" id="CHEBI:28938"/>
        <dbReference type="ChEBI" id="CHEBI:29985"/>
        <dbReference type="ChEBI" id="CHEBI:58359"/>
        <dbReference type="EC" id="3.5.1.2"/>
    </reaction>
</comment>
<feature type="active site" evidence="12 13">
    <location>
        <position position="184"/>
    </location>
</feature>
<dbReference type="PRINTS" id="PR00097">
    <property type="entry name" value="ANTSNTHASEII"/>
</dbReference>
<evidence type="ECO:0000256" key="11">
    <source>
        <dbReference type="ARBA" id="ARBA00049534"/>
    </source>
</evidence>
<dbReference type="SUPFAM" id="SSF52317">
    <property type="entry name" value="Class I glutamine amidotransferase-like"/>
    <property type="match status" value="1"/>
</dbReference>
<dbReference type="PROSITE" id="PS51273">
    <property type="entry name" value="GATASE_TYPE_1"/>
    <property type="match status" value="1"/>
</dbReference>
<comment type="subunit">
    <text evidence="3 12">Heterodimer of HisH and HisF.</text>
</comment>
<evidence type="ECO:0000256" key="3">
    <source>
        <dbReference type="ARBA" id="ARBA00011152"/>
    </source>
</evidence>
<keyword evidence="9 12" id="KW-0456">Lyase</keyword>
<evidence type="ECO:0000256" key="10">
    <source>
        <dbReference type="ARBA" id="ARBA00047838"/>
    </source>
</evidence>
<dbReference type="RefSeq" id="WP_301773763.1">
    <property type="nucleotide sequence ID" value="NZ_JAGGJB010000001.1"/>
</dbReference>
<evidence type="ECO:0000313" key="15">
    <source>
        <dbReference type="EMBL" id="MDN7123412.1"/>
    </source>
</evidence>
<evidence type="ECO:0000256" key="12">
    <source>
        <dbReference type="HAMAP-Rule" id="MF_00278"/>
    </source>
</evidence>
<dbReference type="GO" id="GO:0000107">
    <property type="term" value="F:imidazoleglycerol-phosphate synthase activity"/>
    <property type="evidence" value="ECO:0007669"/>
    <property type="project" value="UniProtKB-UniRule"/>
</dbReference>
<keyword evidence="6 12" id="KW-0378">Hydrolase</keyword>